<reference evidence="3" key="2">
    <citation type="submission" date="2013-10" db="EMBL/GenBank/DDBJ databases">
        <authorList>
            <person name="Aslett M."/>
        </authorList>
    </citation>
    <scope>NUCLEOTIDE SEQUENCE [LARGE SCALE GENOMIC DNA]</scope>
    <source>
        <strain evidence="3">Houghton</strain>
    </source>
</reference>
<dbReference type="EMBL" id="HG696997">
    <property type="protein sequence ID" value="CDI87228.1"/>
    <property type="molecule type" value="Genomic_DNA"/>
</dbReference>
<organism evidence="3 4">
    <name type="scientific">Eimeria praecox</name>
    <dbReference type="NCBI Taxonomy" id="51316"/>
    <lineage>
        <taxon>Eukaryota</taxon>
        <taxon>Sar</taxon>
        <taxon>Alveolata</taxon>
        <taxon>Apicomplexa</taxon>
        <taxon>Conoidasida</taxon>
        <taxon>Coccidia</taxon>
        <taxon>Eucoccidiorida</taxon>
        <taxon>Eimeriorina</taxon>
        <taxon>Eimeriidae</taxon>
        <taxon>Eimeria</taxon>
    </lineage>
</organism>
<feature type="region of interest" description="Disordered" evidence="2">
    <location>
        <begin position="614"/>
        <end position="654"/>
    </location>
</feature>
<sequence>MQPETHQQTVRGTWQPGVAQRGIPPALIAARHHPQELAVMQQLVRLQQENASLRGYAERVTKELRSARLSQAVAAASAAAGGDAPVRASALAAELQHQAEALPLPPWCLNMQLVSPLLAAYDERILELQEESKEKEKVIQGFSARVAAVTRENEQLAEELRSKTARLQQIFEAEAGGALGGSGGGKTYNSLLQERNELEELYTLTSEQSEVLLSQNHLLKCHVQQSEAALEEMRVVIAETERRAAAVAAKEETLTKQEDTVAKQALQLQEAAEQKSELSKKLSSAEKEVERLSGTLAETVRQQEILQKELQRERTGAEAAAALQKEVDALKQQMEAALKETAAAKEVADYLEQRLSDQAREADEARKQAESTTQQLHAAVVEKERAVASAALLQNHLDQLRGQHEAELQILRTAQGDTLERRAVQAEELAEKLRQQLETLQRAHGEAVVKLETAERRAAAASADASQARSELASSTKHHRTVQQHQQQAQAAAEAEVARLKESLNAQNKEAASKAAALAASKRQLEDSLAAAETGRLALQQEHALLQQKCDQLQETCSAQQQQLADAAARLATTEAERDAAKRRAERETADAKRRFESLTALAEAKAARIQEAADRRQTAAAQRLMEEQQRQERMRRESEDQRQRLQQQLSKAVAANAALRQKVNELLNGLDKALLPESLIDDEAESEMSS</sequence>
<feature type="coiled-coil region" evidence="1">
    <location>
        <begin position="118"/>
        <end position="382"/>
    </location>
</feature>
<dbReference type="PANTHER" id="PTHR31553">
    <property type="entry name" value="NF-KAPPA-B ESSENTIAL MODULATOR"/>
    <property type="match status" value="1"/>
</dbReference>
<protein>
    <submittedName>
        <fullName evidence="3">Non-muscle myosin II heavy chain, putative</fullName>
    </submittedName>
</protein>
<dbReference type="GO" id="GO:0070530">
    <property type="term" value="F:K63-linked polyubiquitin modification-dependent protein binding"/>
    <property type="evidence" value="ECO:0007669"/>
    <property type="project" value="TreeGrafter"/>
</dbReference>
<dbReference type="GO" id="GO:0005634">
    <property type="term" value="C:nucleus"/>
    <property type="evidence" value="ECO:0007669"/>
    <property type="project" value="TreeGrafter"/>
</dbReference>
<evidence type="ECO:0000256" key="2">
    <source>
        <dbReference type="SAM" id="MobiDB-lite"/>
    </source>
</evidence>
<dbReference type="VEuPathDB" id="ToxoDB:EPH_0075510"/>
<dbReference type="OrthoDB" id="428260at2759"/>
<evidence type="ECO:0000313" key="3">
    <source>
        <dbReference type="EMBL" id="CDI87228.1"/>
    </source>
</evidence>
<keyword evidence="4" id="KW-1185">Reference proteome</keyword>
<feature type="compositionally biased region" description="Low complexity" evidence="2">
    <location>
        <begin position="460"/>
        <end position="471"/>
    </location>
</feature>
<dbReference type="GO" id="GO:0005737">
    <property type="term" value="C:cytoplasm"/>
    <property type="evidence" value="ECO:0007669"/>
    <property type="project" value="TreeGrafter"/>
</dbReference>
<dbReference type="Proteomes" id="UP000018201">
    <property type="component" value="Unassembled WGS sequence"/>
</dbReference>
<reference evidence="3" key="1">
    <citation type="submission" date="2013-10" db="EMBL/GenBank/DDBJ databases">
        <title>Genomic analysis of the causative agents of coccidiosis in chickens.</title>
        <authorList>
            <person name="Reid A.J."/>
            <person name="Blake D."/>
            <person name="Billington K."/>
            <person name="Browne H."/>
            <person name="Dunn M."/>
            <person name="Hung S."/>
            <person name="Kawahara F."/>
            <person name="Miranda-Saavedra D."/>
            <person name="Mourier T."/>
            <person name="Nagra H."/>
            <person name="Otto T.D."/>
            <person name="Rawlings N."/>
            <person name="Sanchez A."/>
            <person name="Sanders M."/>
            <person name="Subramaniam C."/>
            <person name="Tay Y."/>
            <person name="Dear P."/>
            <person name="Doerig C."/>
            <person name="Gruber A."/>
            <person name="Parkinson J."/>
            <person name="Shirley M."/>
            <person name="Wan K.L."/>
            <person name="Berriman M."/>
            <person name="Tomley F."/>
            <person name="Pain A."/>
        </authorList>
    </citation>
    <scope>NUCLEOTIDE SEQUENCE [LARGE SCALE GENOMIC DNA]</scope>
    <source>
        <strain evidence="3">Houghton</strain>
    </source>
</reference>
<dbReference type="AlphaFoldDB" id="U6H6Y3"/>
<dbReference type="PANTHER" id="PTHR31553:SF1">
    <property type="entry name" value="NF-KAPPA-B ESSENTIAL MODULATOR"/>
    <property type="match status" value="1"/>
</dbReference>
<feature type="compositionally biased region" description="Low complexity" evidence="2">
    <location>
        <begin position="483"/>
        <end position="494"/>
    </location>
</feature>
<accession>U6H6Y3</accession>
<keyword evidence="1" id="KW-0175">Coiled coil</keyword>
<gene>
    <name evidence="3" type="ORF">EPH_0075510</name>
</gene>
<dbReference type="GO" id="GO:0043122">
    <property type="term" value="P:regulation of canonical NF-kappaB signal transduction"/>
    <property type="evidence" value="ECO:0007669"/>
    <property type="project" value="TreeGrafter"/>
</dbReference>
<name>U6H6Y3_9EIME</name>
<feature type="region of interest" description="Disordered" evidence="2">
    <location>
        <begin position="460"/>
        <end position="494"/>
    </location>
</feature>
<evidence type="ECO:0000256" key="1">
    <source>
        <dbReference type="SAM" id="Coils"/>
    </source>
</evidence>
<proteinExistence type="predicted"/>
<dbReference type="InterPro" id="IPR051301">
    <property type="entry name" value="Optineurin/NFkB_EssMod"/>
</dbReference>
<feature type="compositionally biased region" description="Basic and acidic residues" evidence="2">
    <location>
        <begin position="625"/>
        <end position="644"/>
    </location>
</feature>
<evidence type="ECO:0000313" key="4">
    <source>
        <dbReference type="Proteomes" id="UP000018201"/>
    </source>
</evidence>